<dbReference type="EMBL" id="MN740022">
    <property type="protein sequence ID" value="QHT84664.1"/>
    <property type="molecule type" value="Genomic_DNA"/>
</dbReference>
<evidence type="ECO:0000313" key="1">
    <source>
        <dbReference type="EMBL" id="QHT84664.1"/>
    </source>
</evidence>
<dbReference type="AlphaFoldDB" id="A0A6C0HVZ6"/>
<accession>A0A6C0HVZ6</accession>
<organism evidence="1">
    <name type="scientific">viral metagenome</name>
    <dbReference type="NCBI Taxonomy" id="1070528"/>
    <lineage>
        <taxon>unclassified sequences</taxon>
        <taxon>metagenomes</taxon>
        <taxon>organismal metagenomes</taxon>
    </lineage>
</organism>
<reference evidence="1" key="1">
    <citation type="journal article" date="2020" name="Nature">
        <title>Giant virus diversity and host interactions through global metagenomics.</title>
        <authorList>
            <person name="Schulz F."/>
            <person name="Roux S."/>
            <person name="Paez-Espino D."/>
            <person name="Jungbluth S."/>
            <person name="Walsh D.A."/>
            <person name="Denef V.J."/>
            <person name="McMahon K.D."/>
            <person name="Konstantinidis K.T."/>
            <person name="Eloe-Fadrosh E.A."/>
            <person name="Kyrpides N.C."/>
            <person name="Woyke T."/>
        </authorList>
    </citation>
    <scope>NUCLEOTIDE SEQUENCE</scope>
    <source>
        <strain evidence="1">GVMAG-M-3300023184-177</strain>
    </source>
</reference>
<sequence>MKFSDIYIETKIKEINNIEYEERNIIKELIPINKDLYYLWGNIGNSLLLNYKFNSNNKIKKIKELCFDIETKIKRGDFDIVILDIKNVLLPYLDKLTNEEINIIKEAHRESAGPLYEYHPYISTPQIFIDLFNYK</sequence>
<name>A0A6C0HVZ6_9ZZZZ</name>
<proteinExistence type="predicted"/>
<protein>
    <submittedName>
        <fullName evidence="1">Uncharacterized protein</fullName>
    </submittedName>
</protein>